<dbReference type="Gene3D" id="3.40.50.2000">
    <property type="entry name" value="Glycogen Phosphorylase B"/>
    <property type="match status" value="3"/>
</dbReference>
<accession>A0A7W9Z4S0</accession>
<dbReference type="SUPFAM" id="SSF53756">
    <property type="entry name" value="UDP-Glycosyltransferase/glycogen phosphorylase"/>
    <property type="match status" value="1"/>
</dbReference>
<dbReference type="GO" id="GO:0005975">
    <property type="term" value="P:carbohydrate metabolic process"/>
    <property type="evidence" value="ECO:0007669"/>
    <property type="project" value="InterPro"/>
</dbReference>
<dbReference type="PANTHER" id="PTHR42655">
    <property type="entry name" value="GLYCOGEN PHOSPHORYLASE"/>
    <property type="match status" value="1"/>
</dbReference>
<sequence>MANSIGESHATTIDPFIADTRIAYFSMEIALRPEIHTYSGGLGILAGDTARSSADLELPMVFVTLASREGYLRQEIDGKGRQVDHPDPWNPEKHAVPLPAMAAVQIEGRRVWIRPWLYVLTCPTEHRIPVILLDTDVAGNEARDRSITARLYGGDQVHRLMQEIVLGIGGERVLQALGFRISTFHLNEGHAALLTVSLLRQHRRASGYPGSAKLYDPDPVRDQCVFTTHTPVEAGHDQFEYALSERLLGDFIETETLKLFAGTERLNMTRLALNLSGYVNGVARRHAETTSRMFPGYRIRAVTNGVHVPTWTHLAFAELFQGIAPNWGHEPEILARADQLSDAEIWAAHTRAKGELLQVVNDRTGVSLDRDLPIIGFARRMTGYKRPELLFSDLDRLRTMAEDKPFQIILAGKAHPQDGGGKTAIEQIHRHLAQLAGSVAGVFLPNYDFALARHLICGVDVWLNTPVPPLEASGTSGMKAALNGVLNLSVLDGWWVEAWIEGVTGWAIGADGDQPDRHADALYEQLENKILPLYARNRPQWIWMMKESISKVGSQFTSQRMMRRYASEAYLR</sequence>
<dbReference type="InterPro" id="IPR011834">
    <property type="entry name" value="Agluc_phsphrylas"/>
</dbReference>
<evidence type="ECO:0000256" key="4">
    <source>
        <dbReference type="ARBA" id="ARBA00012591"/>
    </source>
</evidence>
<evidence type="ECO:0000256" key="5">
    <source>
        <dbReference type="ARBA" id="ARBA00022676"/>
    </source>
</evidence>
<dbReference type="NCBIfam" id="TIGR02094">
    <property type="entry name" value="more_P_ylases"/>
    <property type="match status" value="1"/>
</dbReference>
<keyword evidence="6 10" id="KW-0808">Transferase</keyword>
<dbReference type="Pfam" id="PF00343">
    <property type="entry name" value="Phosphorylase"/>
    <property type="match status" value="1"/>
</dbReference>
<keyword evidence="8" id="KW-0119">Carbohydrate metabolism</keyword>
<dbReference type="GO" id="GO:0030170">
    <property type="term" value="F:pyridoxal phosphate binding"/>
    <property type="evidence" value="ECO:0007669"/>
    <property type="project" value="InterPro"/>
</dbReference>
<dbReference type="PANTHER" id="PTHR42655:SF1">
    <property type="entry name" value="GLYCOGEN PHOSPHORYLASE"/>
    <property type="match status" value="1"/>
</dbReference>
<comment type="similarity">
    <text evidence="3">Belongs to the glycogen phosphorylase family.</text>
</comment>
<protein>
    <recommendedName>
        <fullName evidence="4">glycogen phosphorylase</fullName>
        <ecNumber evidence="4">2.4.1.1</ecNumber>
    </recommendedName>
</protein>
<comment type="function">
    <text evidence="9">Phosphorylase is an important allosteric enzyme in carbohydrate metabolism. Enzymes from different sources differ in their regulatory mechanisms and in their natural substrates. However, all known phosphorylases share catalytic and structural properties.</text>
</comment>
<evidence type="ECO:0000256" key="6">
    <source>
        <dbReference type="ARBA" id="ARBA00022679"/>
    </source>
</evidence>
<evidence type="ECO:0000313" key="10">
    <source>
        <dbReference type="EMBL" id="MBB6182501.1"/>
    </source>
</evidence>
<dbReference type="AlphaFoldDB" id="A0A7W9Z4S0"/>
<dbReference type="InterPro" id="IPR052182">
    <property type="entry name" value="Glycogen/Maltodextrin_Phosph"/>
</dbReference>
<dbReference type="RefSeq" id="WP_077547583.1">
    <property type="nucleotide sequence ID" value="NZ_JACHEJ010000035.1"/>
</dbReference>
<keyword evidence="5 10" id="KW-0328">Glycosyltransferase</keyword>
<dbReference type="GO" id="GO:0008184">
    <property type="term" value="F:glycogen phosphorylase activity"/>
    <property type="evidence" value="ECO:0007669"/>
    <property type="project" value="InterPro"/>
</dbReference>
<evidence type="ECO:0000256" key="3">
    <source>
        <dbReference type="ARBA" id="ARBA00006047"/>
    </source>
</evidence>
<proteinExistence type="inferred from homology"/>
<name>A0A7W9Z4S0_9HYPH</name>
<dbReference type="InterPro" id="IPR000811">
    <property type="entry name" value="Glyco_trans_35"/>
</dbReference>
<dbReference type="PROSITE" id="PS00102">
    <property type="entry name" value="PHOSPHORYLASE"/>
    <property type="match status" value="1"/>
</dbReference>
<gene>
    <name evidence="10" type="ORF">HNQ75_004490</name>
</gene>
<keyword evidence="7" id="KW-0663">Pyridoxal phosphate</keyword>
<dbReference type="Proteomes" id="UP000535501">
    <property type="component" value="Unassembled WGS sequence"/>
</dbReference>
<organism evidence="10 11">
    <name type="scientific">Pseudorhizobium flavum</name>
    <dbReference type="NCBI Taxonomy" id="1335061"/>
    <lineage>
        <taxon>Bacteria</taxon>
        <taxon>Pseudomonadati</taxon>
        <taxon>Pseudomonadota</taxon>
        <taxon>Alphaproteobacteria</taxon>
        <taxon>Hyphomicrobiales</taxon>
        <taxon>Rhizobiaceae</taxon>
        <taxon>Rhizobium/Agrobacterium group</taxon>
        <taxon>Pseudorhizobium</taxon>
    </lineage>
</organism>
<evidence type="ECO:0000256" key="2">
    <source>
        <dbReference type="ARBA" id="ARBA00001933"/>
    </source>
</evidence>
<dbReference type="EC" id="2.4.1.1" evidence="4"/>
<dbReference type="EMBL" id="JACHEJ010000035">
    <property type="protein sequence ID" value="MBB6182501.1"/>
    <property type="molecule type" value="Genomic_DNA"/>
</dbReference>
<comment type="catalytic activity">
    <reaction evidence="1">
        <text>[(1-&gt;4)-alpha-D-glucosyl](n) + phosphate = [(1-&gt;4)-alpha-D-glucosyl](n-1) + alpha-D-glucose 1-phosphate</text>
        <dbReference type="Rhea" id="RHEA:41732"/>
        <dbReference type="Rhea" id="RHEA-COMP:9584"/>
        <dbReference type="Rhea" id="RHEA-COMP:9586"/>
        <dbReference type="ChEBI" id="CHEBI:15444"/>
        <dbReference type="ChEBI" id="CHEBI:43474"/>
        <dbReference type="ChEBI" id="CHEBI:58601"/>
        <dbReference type="EC" id="2.4.1.1"/>
    </reaction>
</comment>
<evidence type="ECO:0000313" key="11">
    <source>
        <dbReference type="Proteomes" id="UP000535501"/>
    </source>
</evidence>
<evidence type="ECO:0000256" key="8">
    <source>
        <dbReference type="ARBA" id="ARBA00023277"/>
    </source>
</evidence>
<reference evidence="10 11" key="1">
    <citation type="submission" date="2020-08" db="EMBL/GenBank/DDBJ databases">
        <title>Genomic Encyclopedia of Type Strains, Phase IV (KMG-IV): sequencing the most valuable type-strain genomes for metagenomic binning, comparative biology and taxonomic classification.</title>
        <authorList>
            <person name="Goeker M."/>
        </authorList>
    </citation>
    <scope>NUCLEOTIDE SEQUENCE [LARGE SCALE GENOMIC DNA]</scope>
    <source>
        <strain evidence="10 11">DSM 102134</strain>
    </source>
</reference>
<keyword evidence="11" id="KW-1185">Reference proteome</keyword>
<evidence type="ECO:0000256" key="7">
    <source>
        <dbReference type="ARBA" id="ARBA00022898"/>
    </source>
</evidence>
<dbReference type="InterPro" id="IPR035090">
    <property type="entry name" value="Pyridoxal_P_attach_site"/>
</dbReference>
<comment type="caution">
    <text evidence="10">The sequence shown here is derived from an EMBL/GenBank/DDBJ whole genome shotgun (WGS) entry which is preliminary data.</text>
</comment>
<comment type="cofactor">
    <cofactor evidence="2">
        <name>pyridoxal 5'-phosphate</name>
        <dbReference type="ChEBI" id="CHEBI:597326"/>
    </cofactor>
</comment>
<evidence type="ECO:0000256" key="9">
    <source>
        <dbReference type="ARBA" id="ARBA00025174"/>
    </source>
</evidence>
<evidence type="ECO:0000256" key="1">
    <source>
        <dbReference type="ARBA" id="ARBA00001275"/>
    </source>
</evidence>